<name>A0A382A4C5_9ZZZZ</name>
<dbReference type="AlphaFoldDB" id="A0A382A4C5"/>
<dbReference type="EMBL" id="UINC01023769">
    <property type="protein sequence ID" value="SVA96101.1"/>
    <property type="molecule type" value="Genomic_DNA"/>
</dbReference>
<sequence length="296" mass="34714">MKNLFNFLKQKGHGIQLIKEGSIDDFDKKPDLVITNQAWWNIENKIGKEAIKNNIPHITIEHGAPFFYQGGKQYYRKNIGAANIKLLWGRYNFDMMKKYGCQDEKLKVTGFPRFDNLLKIKPISNSTPRILFLSTWKIPGQIQEIWEETIKQVKKNGYSLAIKHHPQEHQRGYLINRKNIPSWVEIIENEDLYEEISKSDLIISTPTSVLIAALYFQKPIYCYYSIFMKRYWKGLIGFYSKFNFIPKPSKFKNYNLKKLVESNPNIEKYTKMLDYVANGIDGKSCQNVYNECVAIL</sequence>
<reference evidence="1" key="1">
    <citation type="submission" date="2018-05" db="EMBL/GenBank/DDBJ databases">
        <authorList>
            <person name="Lanie J.A."/>
            <person name="Ng W.-L."/>
            <person name="Kazmierczak K.M."/>
            <person name="Andrzejewski T.M."/>
            <person name="Davidsen T.M."/>
            <person name="Wayne K.J."/>
            <person name="Tettelin H."/>
            <person name="Glass J.I."/>
            <person name="Rusch D."/>
            <person name="Podicherti R."/>
            <person name="Tsui H.-C.T."/>
            <person name="Winkler M.E."/>
        </authorList>
    </citation>
    <scope>NUCLEOTIDE SEQUENCE</scope>
</reference>
<dbReference type="InterPro" id="IPR043148">
    <property type="entry name" value="TagF_C"/>
</dbReference>
<dbReference type="InterPro" id="IPR007554">
    <property type="entry name" value="Glycerophosphate_synth"/>
</dbReference>
<dbReference type="Pfam" id="PF04464">
    <property type="entry name" value="Glyphos_transf"/>
    <property type="match status" value="1"/>
</dbReference>
<dbReference type="SUPFAM" id="SSF53756">
    <property type="entry name" value="UDP-Glycosyltransferase/glycogen phosphorylase"/>
    <property type="match status" value="1"/>
</dbReference>
<proteinExistence type="predicted"/>
<gene>
    <name evidence="1" type="ORF">METZ01_LOCUS148955</name>
</gene>
<organism evidence="1">
    <name type="scientific">marine metagenome</name>
    <dbReference type="NCBI Taxonomy" id="408172"/>
    <lineage>
        <taxon>unclassified sequences</taxon>
        <taxon>metagenomes</taxon>
        <taxon>ecological metagenomes</taxon>
    </lineage>
</organism>
<dbReference type="Gene3D" id="3.40.50.12580">
    <property type="match status" value="1"/>
</dbReference>
<evidence type="ECO:0000313" key="1">
    <source>
        <dbReference type="EMBL" id="SVA96101.1"/>
    </source>
</evidence>
<protein>
    <recommendedName>
        <fullName evidence="2">UDP-N-acetylglucosamine 2-epimerase domain-containing protein</fullName>
    </recommendedName>
</protein>
<dbReference type="GO" id="GO:0047355">
    <property type="term" value="F:CDP-glycerol glycerophosphotransferase activity"/>
    <property type="evidence" value="ECO:0007669"/>
    <property type="project" value="InterPro"/>
</dbReference>
<accession>A0A382A4C5</accession>
<dbReference type="GO" id="GO:0016020">
    <property type="term" value="C:membrane"/>
    <property type="evidence" value="ECO:0007669"/>
    <property type="project" value="InterPro"/>
</dbReference>
<evidence type="ECO:0008006" key="2">
    <source>
        <dbReference type="Google" id="ProtNLM"/>
    </source>
</evidence>